<protein>
    <recommendedName>
        <fullName evidence="4">Peptidase M23 domain-containing protein</fullName>
    </recommendedName>
</protein>
<feature type="coiled-coil region" evidence="1">
    <location>
        <begin position="25"/>
        <end position="66"/>
    </location>
</feature>
<evidence type="ECO:0000256" key="1">
    <source>
        <dbReference type="SAM" id="Coils"/>
    </source>
</evidence>
<dbReference type="Proteomes" id="UP000178870">
    <property type="component" value="Unassembled WGS sequence"/>
</dbReference>
<dbReference type="EMBL" id="MGGP01000022">
    <property type="protein sequence ID" value="OGM31674.1"/>
    <property type="molecule type" value="Genomic_DNA"/>
</dbReference>
<dbReference type="SUPFAM" id="SSF51261">
    <property type="entry name" value="Duplicated hybrid motif"/>
    <property type="match status" value="1"/>
</dbReference>
<dbReference type="AlphaFoldDB" id="A0A1F7YWW4"/>
<evidence type="ECO:0008006" key="4">
    <source>
        <dbReference type="Google" id="ProtNLM"/>
    </source>
</evidence>
<dbReference type="Gene3D" id="6.10.250.3150">
    <property type="match status" value="1"/>
</dbReference>
<sequence>MLYLTAKKILVVFAVVVFLVGRPVFAEDQSKLDELNRQIEEYNTQISRLQSQATTLANEVAQFNARIHLTELKIDQTQAQITLLGGRIDQLETSLDNLSNAFNSRVGETYKLTRLEDSPIILLASDNVSEAVSKFHYLKRIQEADQKLIDRLDSAKNTYTEQKTELEELEAVLAEQKAVLDQQKAAKANLLALTRNDEKRYQQLLSAARAEFEAIQAIIAGQGDETEVGHVSTGSRIASIIQGPSCNSSGEHLHFIVSKGSSTENPFSYLKPGIGYLNCSGPGECSEGDAFNPSGSWDWPINPAVRYTQGYGSTWAVKNSWVGKIYNFHNGIDINSESSSEVKAVAPGTLYRGSVGGSNGCRLRYARVKHESDGIDTYYLHINY</sequence>
<name>A0A1F7YWW4_9BACT</name>
<accession>A0A1F7YWW4</accession>
<gene>
    <name evidence="2" type="ORF">A2803_04565</name>
</gene>
<comment type="caution">
    <text evidence="2">The sequence shown here is derived from an EMBL/GenBank/DDBJ whole genome shotgun (WGS) entry which is preliminary data.</text>
</comment>
<dbReference type="Gene3D" id="2.70.70.10">
    <property type="entry name" value="Glucose Permease (Domain IIA)"/>
    <property type="match status" value="1"/>
</dbReference>
<dbReference type="CDD" id="cd12797">
    <property type="entry name" value="M23_peptidase"/>
    <property type="match status" value="1"/>
</dbReference>
<keyword evidence="1" id="KW-0175">Coiled coil</keyword>
<evidence type="ECO:0000313" key="2">
    <source>
        <dbReference type="EMBL" id="OGM31674.1"/>
    </source>
</evidence>
<proteinExistence type="predicted"/>
<organism evidence="2 3">
    <name type="scientific">Candidatus Woesebacteria bacterium RIFCSPHIGHO2_01_FULL_44_21</name>
    <dbReference type="NCBI Taxonomy" id="1802503"/>
    <lineage>
        <taxon>Bacteria</taxon>
        <taxon>Candidatus Woeseibacteriota</taxon>
    </lineage>
</organism>
<evidence type="ECO:0000313" key="3">
    <source>
        <dbReference type="Proteomes" id="UP000178870"/>
    </source>
</evidence>
<dbReference type="InterPro" id="IPR011055">
    <property type="entry name" value="Dup_hybrid_motif"/>
</dbReference>
<reference evidence="2 3" key="1">
    <citation type="journal article" date="2016" name="Nat. Commun.">
        <title>Thousands of microbial genomes shed light on interconnected biogeochemical processes in an aquifer system.</title>
        <authorList>
            <person name="Anantharaman K."/>
            <person name="Brown C.T."/>
            <person name="Hug L.A."/>
            <person name="Sharon I."/>
            <person name="Castelle C.J."/>
            <person name="Probst A.J."/>
            <person name="Thomas B.C."/>
            <person name="Singh A."/>
            <person name="Wilkins M.J."/>
            <person name="Karaoz U."/>
            <person name="Brodie E.L."/>
            <person name="Williams K.H."/>
            <person name="Hubbard S.S."/>
            <person name="Banfield J.F."/>
        </authorList>
    </citation>
    <scope>NUCLEOTIDE SEQUENCE [LARGE SCALE GENOMIC DNA]</scope>
</reference>
<feature type="coiled-coil region" evidence="1">
    <location>
        <begin position="138"/>
        <end position="186"/>
    </location>
</feature>